<dbReference type="Pfam" id="PF20906">
    <property type="entry name" value="S-Me-THD_C"/>
    <property type="match status" value="1"/>
</dbReference>
<protein>
    <submittedName>
        <fullName evidence="3">DUF917 domain-containing protein</fullName>
    </submittedName>
</protein>
<feature type="domain" description="S-Me-THD N-terminal" evidence="1">
    <location>
        <begin position="7"/>
        <end position="163"/>
    </location>
</feature>
<feature type="domain" description="S-Me-THD-like C-terminal" evidence="2">
    <location>
        <begin position="166"/>
        <end position="354"/>
    </location>
</feature>
<evidence type="ECO:0000259" key="2">
    <source>
        <dbReference type="Pfam" id="PF20906"/>
    </source>
</evidence>
<accession>A0A369LCI8</accession>
<reference evidence="3 4" key="1">
    <citation type="journal article" date="2018" name="Elife">
        <title>Discovery and characterization of a prevalent human gut bacterial enzyme sufficient for the inactivation of a family of plant toxins.</title>
        <authorList>
            <person name="Koppel N."/>
            <person name="Bisanz J.E."/>
            <person name="Pandelia M.E."/>
            <person name="Turnbaugh P.J."/>
            <person name="Balskus E.P."/>
        </authorList>
    </citation>
    <scope>NUCLEOTIDE SEQUENCE [LARGE SCALE GENOMIC DNA]</scope>
    <source>
        <strain evidence="3 4">OB21 GAM31</strain>
    </source>
</reference>
<evidence type="ECO:0000259" key="1">
    <source>
        <dbReference type="Pfam" id="PF06032"/>
    </source>
</evidence>
<evidence type="ECO:0000313" key="4">
    <source>
        <dbReference type="Proteomes" id="UP000253975"/>
    </source>
</evidence>
<dbReference type="InterPro" id="IPR048350">
    <property type="entry name" value="S-Me-THD-like_C"/>
</dbReference>
<dbReference type="Gene3D" id="2.40.390.10">
    <property type="entry name" value="CV3147-like"/>
    <property type="match status" value="1"/>
</dbReference>
<comment type="caution">
    <text evidence="3">The sequence shown here is derived from an EMBL/GenBank/DDBJ whole genome shotgun (WGS) entry which is preliminary data.</text>
</comment>
<sequence length="368" mass="39547">MRKIGIEDIDDIALGSSLLGSGGGGDPYMGRLEAIAAVKKYGPVELLDVDEVPDTWTVAPICGVGAPSVSLEKGTNGVEYPKVRAMMERILGRKLDAFLLSEAGGMNSMVPISAAARAGLPLINADGMGRAFPGIQQDTFTLNGVSTNPFIIADEKGNCTVLTTINNDWTEEIGREITTACGGQVTTLASPMSGEKMKTSVVVGTVDYAQKLGRIIRTATDADNPEQFFLGESGAFRFFKGKITDVLRETRDGFNFGRVTLEGIGEDKGKKAVVEFQNENIYAEVDGEIVATVPDLICLVDSETFVPITTENLKYGKRALVVGLPCDAAWRTPRGLELAGPAWFGLKDVEYCPVEERYAEFSKEESHA</sequence>
<dbReference type="InterPro" id="IPR010318">
    <property type="entry name" value="S-Me-THD_N"/>
</dbReference>
<name>A0A369LCI8_9ACTN</name>
<dbReference type="InterPro" id="IPR027479">
    <property type="entry name" value="S-Me-THD_N_sf"/>
</dbReference>
<evidence type="ECO:0000313" key="3">
    <source>
        <dbReference type="EMBL" id="RDB57040.1"/>
    </source>
</evidence>
<dbReference type="Proteomes" id="UP000253975">
    <property type="component" value="Unassembled WGS sequence"/>
</dbReference>
<dbReference type="RefSeq" id="WP_114616009.1">
    <property type="nucleotide sequence ID" value="NZ_PPTO01000013.1"/>
</dbReference>
<organism evidence="3 4">
    <name type="scientific">Slackia isoflavoniconvertens</name>
    <dbReference type="NCBI Taxonomy" id="572010"/>
    <lineage>
        <taxon>Bacteria</taxon>
        <taxon>Bacillati</taxon>
        <taxon>Actinomycetota</taxon>
        <taxon>Coriobacteriia</taxon>
        <taxon>Eggerthellales</taxon>
        <taxon>Eggerthellaceae</taxon>
        <taxon>Slackia</taxon>
    </lineage>
</organism>
<dbReference type="Gene3D" id="3.40.1610.10">
    <property type="entry name" value="CV3147-like domain"/>
    <property type="match status" value="1"/>
</dbReference>
<dbReference type="EMBL" id="PPTO01000013">
    <property type="protein sequence ID" value="RDB57040.1"/>
    <property type="molecule type" value="Genomic_DNA"/>
</dbReference>
<dbReference type="InterPro" id="IPR024071">
    <property type="entry name" value="S-Me-THD_C_sf"/>
</dbReference>
<gene>
    <name evidence="3" type="ORF">C1881_08040</name>
</gene>
<dbReference type="SUPFAM" id="SSF160991">
    <property type="entry name" value="CV3147-like"/>
    <property type="match status" value="1"/>
</dbReference>
<dbReference type="AlphaFoldDB" id="A0A369LCI8"/>
<proteinExistence type="predicted"/>
<dbReference type="Pfam" id="PF06032">
    <property type="entry name" value="S-Me-THD_N"/>
    <property type="match status" value="1"/>
</dbReference>